<feature type="transmembrane region" description="Helical" evidence="1">
    <location>
        <begin position="151"/>
        <end position="169"/>
    </location>
</feature>
<gene>
    <name evidence="2" type="ORF">GMES_0183</name>
</gene>
<evidence type="ECO:0000313" key="2">
    <source>
        <dbReference type="EMBL" id="GAC22493.1"/>
    </source>
</evidence>
<protein>
    <recommendedName>
        <fullName evidence="4">Diguanylate cyclase</fullName>
    </recommendedName>
</protein>
<feature type="transmembrane region" description="Helical" evidence="1">
    <location>
        <begin position="43"/>
        <end position="62"/>
    </location>
</feature>
<comment type="caution">
    <text evidence="2">The sequence shown here is derived from an EMBL/GenBank/DDBJ whole genome shotgun (WGS) entry which is preliminary data.</text>
</comment>
<evidence type="ECO:0000313" key="3">
    <source>
        <dbReference type="Proteomes" id="UP000006263"/>
    </source>
</evidence>
<name>K6Z0H2_9ALTE</name>
<sequence>MSDPTLLILMYFVIPVWLLAGVVDWFCHRRSNIAKTSGAKESFIHLLMFAEVGIPLILVLLFEVNGLIIAISILLFILHELTALWDVSYAVSKRRVGPVEQHVHSFLEMIPLLALVLIIARHWPHFTSLFSANGFPPELTLTLKDAPLPTTYLFTVLFVAIALELIPYLEEFIRGLRAKKAATLSEQFKH</sequence>
<keyword evidence="1" id="KW-0812">Transmembrane</keyword>
<reference evidence="2 3" key="1">
    <citation type="journal article" date="2017" name="Antonie Van Leeuwenhoek">
        <title>Rhizobium rhizosphaerae sp. nov., a novel species isolated from rice rhizosphere.</title>
        <authorList>
            <person name="Zhao J.J."/>
            <person name="Zhang J."/>
            <person name="Zhang R.J."/>
            <person name="Zhang C.W."/>
            <person name="Yin H.Q."/>
            <person name="Zhang X.X."/>
        </authorList>
    </citation>
    <scope>NUCLEOTIDE SEQUENCE [LARGE SCALE GENOMIC DNA]</scope>
    <source>
        <strain evidence="2 3">KMM 241</strain>
    </source>
</reference>
<feature type="transmembrane region" description="Helical" evidence="1">
    <location>
        <begin position="6"/>
        <end position="27"/>
    </location>
</feature>
<organism evidence="2 3">
    <name type="scientific">Paraglaciecola mesophila KMM 241</name>
    <dbReference type="NCBI Taxonomy" id="1128912"/>
    <lineage>
        <taxon>Bacteria</taxon>
        <taxon>Pseudomonadati</taxon>
        <taxon>Pseudomonadota</taxon>
        <taxon>Gammaproteobacteria</taxon>
        <taxon>Alteromonadales</taxon>
        <taxon>Alteromonadaceae</taxon>
        <taxon>Paraglaciecola</taxon>
    </lineage>
</organism>
<keyword evidence="1" id="KW-1133">Transmembrane helix</keyword>
<evidence type="ECO:0008006" key="4">
    <source>
        <dbReference type="Google" id="ProtNLM"/>
    </source>
</evidence>
<dbReference type="Proteomes" id="UP000006263">
    <property type="component" value="Unassembled WGS sequence"/>
</dbReference>
<dbReference type="AlphaFoldDB" id="K6Z0H2"/>
<feature type="transmembrane region" description="Helical" evidence="1">
    <location>
        <begin position="103"/>
        <end position="123"/>
    </location>
</feature>
<feature type="transmembrane region" description="Helical" evidence="1">
    <location>
        <begin position="68"/>
        <end position="91"/>
    </location>
</feature>
<dbReference type="OrthoDB" id="6028296at2"/>
<dbReference type="eggNOG" id="ENOG5032RE6">
    <property type="taxonomic scope" value="Bacteria"/>
</dbReference>
<dbReference type="EMBL" id="BAEP01000004">
    <property type="protein sequence ID" value="GAC22493.1"/>
    <property type="molecule type" value="Genomic_DNA"/>
</dbReference>
<proteinExistence type="predicted"/>
<keyword evidence="1" id="KW-0472">Membrane</keyword>
<dbReference type="RefSeq" id="WP_006990644.1">
    <property type="nucleotide sequence ID" value="NZ_BAEP01000004.1"/>
</dbReference>
<accession>K6Z0H2</accession>
<evidence type="ECO:0000256" key="1">
    <source>
        <dbReference type="SAM" id="Phobius"/>
    </source>
</evidence>